<protein>
    <recommendedName>
        <fullName evidence="1">Beta-ketoacyl synthase-like N-terminal domain-containing protein</fullName>
    </recommendedName>
</protein>
<dbReference type="EMBL" id="MKEK01000001">
    <property type="protein sequence ID" value="OEY68425.1"/>
    <property type="molecule type" value="Genomic_DNA"/>
</dbReference>
<evidence type="ECO:0000313" key="2">
    <source>
        <dbReference type="EMBL" id="OEY68425.1"/>
    </source>
</evidence>
<dbReference type="Proteomes" id="UP000242258">
    <property type="component" value="Unassembled WGS sequence"/>
</dbReference>
<dbReference type="AlphaFoldDB" id="A0A1E7Q2M0"/>
<dbReference type="InterPro" id="IPR014030">
    <property type="entry name" value="Ketoacyl_synth_N"/>
</dbReference>
<organism evidence="2 3">
    <name type="scientific">Rheinheimera salexigens</name>
    <dbReference type="NCBI Taxonomy" id="1628148"/>
    <lineage>
        <taxon>Bacteria</taxon>
        <taxon>Pseudomonadati</taxon>
        <taxon>Pseudomonadota</taxon>
        <taxon>Gammaproteobacteria</taxon>
        <taxon>Chromatiales</taxon>
        <taxon>Chromatiaceae</taxon>
        <taxon>Rheinheimera</taxon>
    </lineage>
</organism>
<proteinExistence type="predicted"/>
<evidence type="ECO:0000259" key="1">
    <source>
        <dbReference type="Pfam" id="PF13723"/>
    </source>
</evidence>
<name>A0A1E7Q2M0_9GAMM</name>
<evidence type="ECO:0000313" key="3">
    <source>
        <dbReference type="Proteomes" id="UP000242258"/>
    </source>
</evidence>
<dbReference type="Pfam" id="PF13723">
    <property type="entry name" value="Ketoacyl-synt_2"/>
    <property type="match status" value="1"/>
</dbReference>
<gene>
    <name evidence="2" type="ORF">BI198_01725</name>
</gene>
<keyword evidence="3" id="KW-1185">Reference proteome</keyword>
<feature type="domain" description="Beta-ketoacyl synthase-like N-terminal" evidence="1">
    <location>
        <begin position="8"/>
        <end position="227"/>
    </location>
</feature>
<dbReference type="RefSeq" id="WP_070047992.1">
    <property type="nucleotide sequence ID" value="NZ_CBCSDO010000001.1"/>
</dbReference>
<sequence length="234" mass="26121">MELYIKSWAVWTPSANKDGAIVSAQPTLSQVPAMTRRRFSKMTKLAFDVALQAVEQHDNTPLPTIFSSRHGDLHKTLMLLQQLGNQELLSPSQFALSVHNAISGQFSMYSQNQADSNAIAAGADSLHYAVLEAAARFYSEPDLMQLLVVYADEPVPEPYQQFCQDPSASIALAILLHRTEGELVQFTMHPNEQSLADADQALKLLTFLQGEQEQLILPGHQRQWQWSKAKKCNN</sequence>
<dbReference type="OrthoDB" id="9798676at2"/>
<reference evidence="3" key="1">
    <citation type="submission" date="2016-09" db="EMBL/GenBank/DDBJ databases">
        <authorList>
            <person name="Wan X."/>
            <person name="Hou S."/>
        </authorList>
    </citation>
    <scope>NUCLEOTIDE SEQUENCE [LARGE SCALE GENOMIC DNA]</scope>
    <source>
        <strain evidence="3">KH87</strain>
    </source>
</reference>
<comment type="caution">
    <text evidence="2">The sequence shown here is derived from an EMBL/GenBank/DDBJ whole genome shotgun (WGS) entry which is preliminary data.</text>
</comment>
<dbReference type="STRING" id="1628148.BI198_01725"/>
<accession>A0A1E7Q2M0</accession>